<dbReference type="RefSeq" id="WP_012585333.1">
    <property type="nucleotide sequence ID" value="NZ_JBHSOG010000031.1"/>
</dbReference>
<comment type="subcellular location">
    <subcellularLocation>
        <location evidence="1">Cytoplasm</location>
        <location evidence="1">Nucleoid</location>
    </subcellularLocation>
</comment>
<dbReference type="Proteomes" id="UP001595974">
    <property type="component" value="Unassembled WGS sequence"/>
</dbReference>
<evidence type="ECO:0000313" key="7">
    <source>
        <dbReference type="EMBL" id="MFC5769687.1"/>
    </source>
</evidence>
<keyword evidence="3" id="KW-0963">Cytoplasm</keyword>
<evidence type="ECO:0000256" key="4">
    <source>
        <dbReference type="ARBA" id="ARBA00023125"/>
    </source>
</evidence>
<dbReference type="PANTHER" id="PTHR38097">
    <property type="match status" value="1"/>
</dbReference>
<feature type="domain" description="DNA-binding protein H-NS-like C-terminal" evidence="6">
    <location>
        <begin position="52"/>
        <end position="91"/>
    </location>
</feature>
<evidence type="ECO:0000259" key="6">
    <source>
        <dbReference type="SMART" id="SM00528"/>
    </source>
</evidence>
<dbReference type="Pfam" id="PF00816">
    <property type="entry name" value="Histone_HNS"/>
    <property type="match status" value="1"/>
</dbReference>
<sequence length="91" mass="10204">MTSLQELLAQKEALEQQIAQIKKAERADALQNARSLIGTFDLTVDELFGKQKSIGKAVAVKYRNPETGETWTGRGRAPRWLDGKNREDFAV</sequence>
<dbReference type="PANTHER" id="PTHR38097:SF2">
    <property type="entry name" value="DNA-BINDING PROTEIN STPA"/>
    <property type="match status" value="1"/>
</dbReference>
<dbReference type="EMBL" id="JBHSOG010000031">
    <property type="protein sequence ID" value="MFC5769687.1"/>
    <property type="molecule type" value="Genomic_DNA"/>
</dbReference>
<organism evidence="7 8">
    <name type="scientific">Thauera sinica</name>
    <dbReference type="NCBI Taxonomy" id="2665146"/>
    <lineage>
        <taxon>Bacteria</taxon>
        <taxon>Pseudomonadati</taxon>
        <taxon>Pseudomonadota</taxon>
        <taxon>Betaproteobacteria</taxon>
        <taxon>Rhodocyclales</taxon>
        <taxon>Zoogloeaceae</taxon>
        <taxon>Thauera</taxon>
    </lineage>
</organism>
<keyword evidence="4" id="KW-0238">DNA-binding</keyword>
<comment type="caution">
    <text evidence="7">The sequence shown here is derived from an EMBL/GenBank/DDBJ whole genome shotgun (WGS) entry which is preliminary data.</text>
</comment>
<evidence type="ECO:0000256" key="5">
    <source>
        <dbReference type="SAM" id="MobiDB-lite"/>
    </source>
</evidence>
<dbReference type="SMART" id="SM00528">
    <property type="entry name" value="HNS"/>
    <property type="match status" value="1"/>
</dbReference>
<protein>
    <submittedName>
        <fullName evidence="7">H-NS family nucleoid-associated regulatory protein</fullName>
    </submittedName>
</protein>
<keyword evidence="8" id="KW-1185">Reference proteome</keyword>
<accession>A0ABW1AR02</accession>
<reference evidence="8" key="1">
    <citation type="journal article" date="2019" name="Int. J. Syst. Evol. Microbiol.">
        <title>The Global Catalogue of Microorganisms (GCM) 10K type strain sequencing project: providing services to taxonomists for standard genome sequencing and annotation.</title>
        <authorList>
            <consortium name="The Broad Institute Genomics Platform"/>
            <consortium name="The Broad Institute Genome Sequencing Center for Infectious Disease"/>
            <person name="Wu L."/>
            <person name="Ma J."/>
        </authorList>
    </citation>
    <scope>NUCLEOTIDE SEQUENCE [LARGE SCALE GENOMIC DNA]</scope>
    <source>
        <strain evidence="8">SHR3</strain>
    </source>
</reference>
<dbReference type="SUPFAM" id="SSF81273">
    <property type="entry name" value="H-NS histone-like proteins"/>
    <property type="match status" value="1"/>
</dbReference>
<feature type="compositionally biased region" description="Basic and acidic residues" evidence="5">
    <location>
        <begin position="79"/>
        <end position="91"/>
    </location>
</feature>
<dbReference type="Gene3D" id="4.10.430.30">
    <property type="match status" value="1"/>
</dbReference>
<name>A0ABW1AR02_9RHOO</name>
<evidence type="ECO:0000256" key="3">
    <source>
        <dbReference type="ARBA" id="ARBA00022490"/>
    </source>
</evidence>
<feature type="region of interest" description="Disordered" evidence="5">
    <location>
        <begin position="67"/>
        <end position="91"/>
    </location>
</feature>
<proteinExistence type="inferred from homology"/>
<evidence type="ECO:0000256" key="2">
    <source>
        <dbReference type="ARBA" id="ARBA00010610"/>
    </source>
</evidence>
<dbReference type="InterPro" id="IPR027444">
    <property type="entry name" value="H-NS_C_dom"/>
</dbReference>
<evidence type="ECO:0000256" key="1">
    <source>
        <dbReference type="ARBA" id="ARBA00004453"/>
    </source>
</evidence>
<gene>
    <name evidence="7" type="ORF">ACFPTN_09905</name>
</gene>
<evidence type="ECO:0000313" key="8">
    <source>
        <dbReference type="Proteomes" id="UP001595974"/>
    </source>
</evidence>
<comment type="similarity">
    <text evidence="2">Belongs to the histone-like protein H-NS family.</text>
</comment>